<organism evidence="1 2">
    <name type="scientific">Nocardia otitidiscaviarum</name>
    <dbReference type="NCBI Taxonomy" id="1823"/>
    <lineage>
        <taxon>Bacteria</taxon>
        <taxon>Bacillati</taxon>
        <taxon>Actinomycetota</taxon>
        <taxon>Actinomycetes</taxon>
        <taxon>Mycobacteriales</taxon>
        <taxon>Nocardiaceae</taxon>
        <taxon>Nocardia</taxon>
    </lineage>
</organism>
<gene>
    <name evidence="1" type="ORF">FOH10_03935</name>
</gene>
<dbReference type="AlphaFoldDB" id="A0A516NWA6"/>
<name>A0A516NWA6_9NOCA</name>
<dbReference type="EMBL" id="CP041695">
    <property type="protein sequence ID" value="QDP83190.1"/>
    <property type="molecule type" value="Genomic_DNA"/>
</dbReference>
<evidence type="ECO:0000313" key="1">
    <source>
        <dbReference type="EMBL" id="QDP83190.1"/>
    </source>
</evidence>
<proteinExistence type="predicted"/>
<sequence length="98" mass="10788">MTRESRPHAIPRRELVVIVSDGSVINSAYRWLQGVPVSEADPGHVLATATSHGWADVLEQKRLYRPWLTDCVGVLTAEELAALDSRKGIAFRLIGPGR</sequence>
<protein>
    <submittedName>
        <fullName evidence="1">Uncharacterized protein</fullName>
    </submittedName>
</protein>
<dbReference type="Proteomes" id="UP000317039">
    <property type="component" value="Chromosome"/>
</dbReference>
<reference evidence="1 2" key="1">
    <citation type="submission" date="2019-07" db="EMBL/GenBank/DDBJ databases">
        <title>Complete Genome Sequence and Methylome Analysis of Nocardia otitidis-caviarum NEB252.</title>
        <authorList>
            <person name="Fomenkov A."/>
            <person name="Anton B.P."/>
            <person name="Vincze T."/>
            <person name="Roberts R.J."/>
        </authorList>
    </citation>
    <scope>NUCLEOTIDE SEQUENCE [LARGE SCALE GENOMIC DNA]</scope>
    <source>
        <strain evidence="1 2">NEB252</strain>
    </source>
</reference>
<evidence type="ECO:0000313" key="2">
    <source>
        <dbReference type="Proteomes" id="UP000317039"/>
    </source>
</evidence>
<dbReference type="KEGG" id="nod:FOH10_03935"/>
<accession>A0A516NWA6</accession>